<comment type="similarity">
    <text evidence="2">Belongs to the peptidase S1 family. CLIP subfamily.</text>
</comment>
<protein>
    <recommendedName>
        <fullName evidence="5">Peptidase S1 domain-containing protein</fullName>
    </recommendedName>
</protein>
<dbReference type="Gene3D" id="2.40.10.10">
    <property type="entry name" value="Trypsin-like serine proteases"/>
    <property type="match status" value="1"/>
</dbReference>
<dbReference type="PROSITE" id="PS00134">
    <property type="entry name" value="TRYPSIN_HIS"/>
    <property type="match status" value="1"/>
</dbReference>
<dbReference type="InterPro" id="IPR018114">
    <property type="entry name" value="TRYPSIN_HIS"/>
</dbReference>
<dbReference type="EnsemblMetazoa" id="G15762.2">
    <property type="protein sequence ID" value="G15762.2:cds"/>
    <property type="gene ID" value="G15762"/>
</dbReference>
<dbReference type="InterPro" id="IPR009003">
    <property type="entry name" value="Peptidase_S1_PA"/>
</dbReference>
<keyword evidence="3" id="KW-0720">Serine protease</keyword>
<proteinExistence type="inferred from homology"/>
<keyword evidence="7" id="KW-1185">Reference proteome</keyword>
<dbReference type="InterPro" id="IPR043504">
    <property type="entry name" value="Peptidase_S1_PA_chymotrypsin"/>
</dbReference>
<evidence type="ECO:0000313" key="7">
    <source>
        <dbReference type="Proteomes" id="UP000005408"/>
    </source>
</evidence>
<dbReference type="PROSITE" id="PS50240">
    <property type="entry name" value="TRYPSIN_DOM"/>
    <property type="match status" value="1"/>
</dbReference>
<evidence type="ECO:0000256" key="4">
    <source>
        <dbReference type="SAM" id="SignalP"/>
    </source>
</evidence>
<dbReference type="SMART" id="SM00020">
    <property type="entry name" value="Tryp_SPc"/>
    <property type="match status" value="1"/>
</dbReference>
<keyword evidence="4" id="KW-0732">Signal</keyword>
<name>A0A8W8ITA1_MAGGI</name>
<dbReference type="InterPro" id="IPR001254">
    <property type="entry name" value="Trypsin_dom"/>
</dbReference>
<organism evidence="6 7">
    <name type="scientific">Magallana gigas</name>
    <name type="common">Pacific oyster</name>
    <name type="synonym">Crassostrea gigas</name>
    <dbReference type="NCBI Taxonomy" id="29159"/>
    <lineage>
        <taxon>Eukaryota</taxon>
        <taxon>Metazoa</taxon>
        <taxon>Spiralia</taxon>
        <taxon>Lophotrochozoa</taxon>
        <taxon>Mollusca</taxon>
        <taxon>Bivalvia</taxon>
        <taxon>Autobranchia</taxon>
        <taxon>Pteriomorphia</taxon>
        <taxon>Ostreida</taxon>
        <taxon>Ostreoidea</taxon>
        <taxon>Ostreidae</taxon>
        <taxon>Magallana</taxon>
    </lineage>
</organism>
<keyword evidence="1" id="KW-1015">Disulfide bond</keyword>
<dbReference type="EnsemblMetazoa" id="G15762.3">
    <property type="protein sequence ID" value="G15762.3:cds"/>
    <property type="gene ID" value="G15762"/>
</dbReference>
<feature type="domain" description="Peptidase S1" evidence="5">
    <location>
        <begin position="29"/>
        <end position="319"/>
    </location>
</feature>
<dbReference type="EnsemblMetazoa" id="G15762.1">
    <property type="protein sequence ID" value="G15762.1:cds"/>
    <property type="gene ID" value="G15762"/>
</dbReference>
<accession>A0A8W8ITA1</accession>
<dbReference type="Pfam" id="PF00089">
    <property type="entry name" value="Trypsin"/>
    <property type="match status" value="1"/>
</dbReference>
<dbReference type="Proteomes" id="UP000005408">
    <property type="component" value="Unassembled WGS sequence"/>
</dbReference>
<dbReference type="InterPro" id="IPR051487">
    <property type="entry name" value="Ser/Thr_Proteases_Immune/Dev"/>
</dbReference>
<dbReference type="InterPro" id="IPR001314">
    <property type="entry name" value="Peptidase_S1A"/>
</dbReference>
<evidence type="ECO:0000259" key="5">
    <source>
        <dbReference type="PROSITE" id="PS50240"/>
    </source>
</evidence>
<feature type="chain" id="PRO_5042430890" description="Peptidase S1 domain-containing protein" evidence="4">
    <location>
        <begin position="19"/>
        <end position="319"/>
    </location>
</feature>
<reference evidence="6" key="1">
    <citation type="submission" date="2022-08" db="UniProtKB">
        <authorList>
            <consortium name="EnsemblMetazoa"/>
        </authorList>
    </citation>
    <scope>IDENTIFICATION</scope>
    <source>
        <strain evidence="6">05x7-T-G4-1.051#20</strain>
    </source>
</reference>
<evidence type="ECO:0000256" key="3">
    <source>
        <dbReference type="RuleBase" id="RU363034"/>
    </source>
</evidence>
<keyword evidence="3" id="KW-0378">Hydrolase</keyword>
<dbReference type="PROSITE" id="PS00135">
    <property type="entry name" value="TRYPSIN_SER"/>
    <property type="match status" value="1"/>
</dbReference>
<feature type="signal peptide" evidence="4">
    <location>
        <begin position="1"/>
        <end position="18"/>
    </location>
</feature>
<dbReference type="CDD" id="cd00190">
    <property type="entry name" value="Tryp_SPc"/>
    <property type="match status" value="1"/>
</dbReference>
<evidence type="ECO:0000256" key="1">
    <source>
        <dbReference type="ARBA" id="ARBA00023157"/>
    </source>
</evidence>
<evidence type="ECO:0000256" key="2">
    <source>
        <dbReference type="ARBA" id="ARBA00024195"/>
    </source>
</evidence>
<evidence type="ECO:0000313" key="6">
    <source>
        <dbReference type="EnsemblMetazoa" id="G15762.1:cds"/>
    </source>
</evidence>
<sequence>MVVNLIVVLYLGCSAVFGDDHILSRVRRIIGGRPLTDGEAPYLTFVFVGSDSRSKRSIFRSLEERTTQPPPTPRYDDAEVFCTGSLVNEQWALTAAHCFDGTSESGQILRNPNLWKLKLGSTSLRFQNTQGKRKFNRLSWLKKLRWFRKTDFHSPQYVDIDRIIIHPDYTIDSFAKDDIALLRLRDPVSFGPYVNNIELNTDANFPPDGEDCFAQGWGCTSNNDQQPSTVAKTVDLPIFDSADCGSSQVDIEYALCAGEFDQNKGICSGDSGGPLICERDGKLLQVGVTSLAREQDPGNAPGIFTRVSKYVEWIESITG</sequence>
<dbReference type="GO" id="GO:0004252">
    <property type="term" value="F:serine-type endopeptidase activity"/>
    <property type="evidence" value="ECO:0007669"/>
    <property type="project" value="InterPro"/>
</dbReference>
<dbReference type="PRINTS" id="PR00722">
    <property type="entry name" value="CHYMOTRYPSIN"/>
</dbReference>
<dbReference type="SUPFAM" id="SSF50494">
    <property type="entry name" value="Trypsin-like serine proteases"/>
    <property type="match status" value="1"/>
</dbReference>
<dbReference type="PANTHER" id="PTHR24256">
    <property type="entry name" value="TRYPTASE-RELATED"/>
    <property type="match status" value="1"/>
</dbReference>
<dbReference type="AlphaFoldDB" id="A0A8W8ITA1"/>
<dbReference type="GO" id="GO:0006508">
    <property type="term" value="P:proteolysis"/>
    <property type="evidence" value="ECO:0007669"/>
    <property type="project" value="UniProtKB-KW"/>
</dbReference>
<dbReference type="InterPro" id="IPR033116">
    <property type="entry name" value="TRYPSIN_SER"/>
</dbReference>
<keyword evidence="3" id="KW-0645">Protease</keyword>